<dbReference type="EMBL" id="CP136925">
    <property type="protein sequence ID" value="WXA12403.1"/>
    <property type="molecule type" value="Genomic_DNA"/>
</dbReference>
<sequence length="300" mass="34448">MKIKPIIYSILILSVLSCSDGETKKQLSELKTELEKTKTELNNCTAELTELKNTAENRFVRAKKLLSENNLNGAKIEFQGIVDNFKGTNDASIASKEIAKIDKIIEQKRIEAERKKALGYKVLKPTTRVKYGDLSLRFDKIWKGKRWSFDDYGHKYFLRDAERGNSHIMTRVSITSDNNNPKLPPILVYQMNNGELKLLGTLNYKFRRWEDYGSYLGNTADYGNDFAHSKTIPFNCGLELSNDKLKSGTIYIVLKKQGCFNRTKVDYGNPEIAYRQSLCNPKQILKVEDFDSNYVLLKKL</sequence>
<evidence type="ECO:0000313" key="2">
    <source>
        <dbReference type="EMBL" id="WXA02435.1"/>
    </source>
</evidence>
<evidence type="ECO:0000313" key="4">
    <source>
        <dbReference type="Proteomes" id="UP001368318"/>
    </source>
</evidence>
<dbReference type="EMBL" id="CP136924">
    <property type="protein sequence ID" value="WXA02435.1"/>
    <property type="molecule type" value="Genomic_DNA"/>
</dbReference>
<accession>A0AAU6P4K9</accession>
<keyword evidence="4" id="KW-1185">Reference proteome</keyword>
<reference evidence="3 4" key="1">
    <citation type="submission" date="2023-10" db="EMBL/GenBank/DDBJ databases">
        <title>Culture-based analysis of two novel bacteria associated with mangrove crab gills.</title>
        <authorList>
            <person name="Yang X."/>
            <person name="Garuglieri E."/>
            <person name="Van Goethem M.W."/>
            <person name="Fusi M."/>
            <person name="Marasco R."/>
            <person name="Daffonchio D.G."/>
        </authorList>
    </citation>
    <scope>NUCLEOTIDE SEQUENCE</scope>
    <source>
        <strain evidence="3">UG2-1</strain>
        <strain evidence="2">UG2-2</strain>
        <strain evidence="4">UG2_2</strain>
    </source>
</reference>
<dbReference type="AlphaFoldDB" id="A0AAU6P4K9"/>
<protein>
    <submittedName>
        <fullName evidence="3">Uncharacterized protein</fullName>
    </submittedName>
</protein>
<dbReference type="KEGG" id="mcaa:R3L15_09735"/>
<gene>
    <name evidence="3" type="ORF">R3L15_09735</name>
    <name evidence="2" type="ORF">R3L16_11850</name>
</gene>
<name>A0AAU6P4K9_9FLAO</name>
<dbReference type="RefSeq" id="WP_338731402.1">
    <property type="nucleotide sequence ID" value="NZ_CP136924.1"/>
</dbReference>
<evidence type="ECO:0000256" key="1">
    <source>
        <dbReference type="SAM" id="Coils"/>
    </source>
</evidence>
<dbReference type="PROSITE" id="PS51257">
    <property type="entry name" value="PROKAR_LIPOPROTEIN"/>
    <property type="match status" value="1"/>
</dbReference>
<evidence type="ECO:0000313" key="3">
    <source>
        <dbReference type="EMBL" id="WXA12403.1"/>
    </source>
</evidence>
<keyword evidence="1" id="KW-0175">Coiled coil</keyword>
<dbReference type="Proteomes" id="UP001368318">
    <property type="component" value="Chromosome"/>
</dbReference>
<proteinExistence type="predicted"/>
<feature type="coiled-coil region" evidence="1">
    <location>
        <begin position="24"/>
        <end position="54"/>
    </location>
</feature>
<organism evidence="3">
    <name type="scientific">Mangrovimonas cancribranchiae</name>
    <dbReference type="NCBI Taxonomy" id="3080055"/>
    <lineage>
        <taxon>Bacteria</taxon>
        <taxon>Pseudomonadati</taxon>
        <taxon>Bacteroidota</taxon>
        <taxon>Flavobacteriia</taxon>
        <taxon>Flavobacteriales</taxon>
        <taxon>Flavobacteriaceae</taxon>
        <taxon>Mangrovimonas</taxon>
    </lineage>
</organism>